<dbReference type="GO" id="GO:0003676">
    <property type="term" value="F:nucleic acid binding"/>
    <property type="evidence" value="ECO:0007669"/>
    <property type="project" value="InterPro"/>
</dbReference>
<dbReference type="OrthoDB" id="2800589at2759"/>
<dbReference type="RefSeq" id="XP_008045401.1">
    <property type="nucleotide sequence ID" value="XM_008047210.1"/>
</dbReference>
<feature type="region of interest" description="Disordered" evidence="1">
    <location>
        <begin position="213"/>
        <end position="234"/>
    </location>
</feature>
<dbReference type="AlphaFoldDB" id="R7S7C6"/>
<reference evidence="4" key="1">
    <citation type="journal article" date="2012" name="Science">
        <title>The Paleozoic origin of enzymatic lignin decomposition reconstructed from 31 fungal genomes.</title>
        <authorList>
            <person name="Floudas D."/>
            <person name="Binder M."/>
            <person name="Riley R."/>
            <person name="Barry K."/>
            <person name="Blanchette R.A."/>
            <person name="Henrissat B."/>
            <person name="Martinez A.T."/>
            <person name="Otillar R."/>
            <person name="Spatafora J.W."/>
            <person name="Yadav J.S."/>
            <person name="Aerts A."/>
            <person name="Benoit I."/>
            <person name="Boyd A."/>
            <person name="Carlson A."/>
            <person name="Copeland A."/>
            <person name="Coutinho P.M."/>
            <person name="de Vries R.P."/>
            <person name="Ferreira P."/>
            <person name="Findley K."/>
            <person name="Foster B."/>
            <person name="Gaskell J."/>
            <person name="Glotzer D."/>
            <person name="Gorecki P."/>
            <person name="Heitman J."/>
            <person name="Hesse C."/>
            <person name="Hori C."/>
            <person name="Igarashi K."/>
            <person name="Jurgens J.A."/>
            <person name="Kallen N."/>
            <person name="Kersten P."/>
            <person name="Kohler A."/>
            <person name="Kuees U."/>
            <person name="Kumar T.K.A."/>
            <person name="Kuo A."/>
            <person name="LaButti K."/>
            <person name="Larrondo L.F."/>
            <person name="Lindquist E."/>
            <person name="Ling A."/>
            <person name="Lombard V."/>
            <person name="Lucas S."/>
            <person name="Lundell T."/>
            <person name="Martin R."/>
            <person name="McLaughlin D.J."/>
            <person name="Morgenstern I."/>
            <person name="Morin E."/>
            <person name="Murat C."/>
            <person name="Nagy L.G."/>
            <person name="Nolan M."/>
            <person name="Ohm R.A."/>
            <person name="Patyshakuliyeva A."/>
            <person name="Rokas A."/>
            <person name="Ruiz-Duenas F.J."/>
            <person name="Sabat G."/>
            <person name="Salamov A."/>
            <person name="Samejima M."/>
            <person name="Schmutz J."/>
            <person name="Slot J.C."/>
            <person name="St John F."/>
            <person name="Stenlid J."/>
            <person name="Sun H."/>
            <person name="Sun S."/>
            <person name="Syed K."/>
            <person name="Tsang A."/>
            <person name="Wiebenga A."/>
            <person name="Young D."/>
            <person name="Pisabarro A."/>
            <person name="Eastwood D.C."/>
            <person name="Martin F."/>
            <person name="Cullen D."/>
            <person name="Grigoriev I.V."/>
            <person name="Hibbett D.S."/>
        </authorList>
    </citation>
    <scope>NUCLEOTIDE SEQUENCE [LARGE SCALE GENOMIC DNA]</scope>
    <source>
        <strain evidence="4">FP-101664</strain>
    </source>
</reference>
<feature type="non-terminal residue" evidence="3">
    <location>
        <position position="1"/>
    </location>
</feature>
<name>R7S7C6_TRAVS</name>
<dbReference type="InterPro" id="IPR004875">
    <property type="entry name" value="DDE_SF_endonuclease_dom"/>
</dbReference>
<dbReference type="KEGG" id="tvs:TRAVEDRAFT_106412"/>
<accession>R7S7C6</accession>
<feature type="non-terminal residue" evidence="3">
    <location>
        <position position="234"/>
    </location>
</feature>
<organism evidence="3 4">
    <name type="scientific">Trametes versicolor (strain FP-101664)</name>
    <name type="common">White-rot fungus</name>
    <name type="synonym">Coriolus versicolor</name>
    <dbReference type="NCBI Taxonomy" id="717944"/>
    <lineage>
        <taxon>Eukaryota</taxon>
        <taxon>Fungi</taxon>
        <taxon>Dikarya</taxon>
        <taxon>Basidiomycota</taxon>
        <taxon>Agaricomycotina</taxon>
        <taxon>Agaricomycetes</taxon>
        <taxon>Polyporales</taxon>
        <taxon>Polyporaceae</taxon>
        <taxon>Trametes</taxon>
    </lineage>
</organism>
<dbReference type="Pfam" id="PF03184">
    <property type="entry name" value="DDE_1"/>
    <property type="match status" value="1"/>
</dbReference>
<evidence type="ECO:0000259" key="2">
    <source>
        <dbReference type="Pfam" id="PF03184"/>
    </source>
</evidence>
<sequence>YAMDESPILLGTELTTCVIGPAGQKLQHKLQDGGRESVSFVVTICADGSVPFPPTVIFSGQNYLKRCIALSPTGYTNDNLSLEWMHRFEALTCPTGNQASEWRELAIENHGSHLTLPFLDYATSHRIEVVGYIPNSTHVLQGLDVACFGAFKTYYSRTIASYQRCTGCSITKDTFLELIKEPFERAFTQSTILAAFRTTGLEPINPAAIKPTQLAPSEEHSAPTAFPLELPAPV</sequence>
<dbReference type="EMBL" id="JH711798">
    <property type="protein sequence ID" value="EIW51871.1"/>
    <property type="molecule type" value="Genomic_DNA"/>
</dbReference>
<keyword evidence="4" id="KW-1185">Reference proteome</keyword>
<gene>
    <name evidence="3" type="ORF">TRAVEDRAFT_106412</name>
</gene>
<evidence type="ECO:0000313" key="3">
    <source>
        <dbReference type="EMBL" id="EIW51871.1"/>
    </source>
</evidence>
<dbReference type="GeneID" id="19406734"/>
<dbReference type="OMA" id="MDESPIL"/>
<evidence type="ECO:0000256" key="1">
    <source>
        <dbReference type="SAM" id="MobiDB-lite"/>
    </source>
</evidence>
<dbReference type="Proteomes" id="UP000054317">
    <property type="component" value="Unassembled WGS sequence"/>
</dbReference>
<evidence type="ECO:0000313" key="4">
    <source>
        <dbReference type="Proteomes" id="UP000054317"/>
    </source>
</evidence>
<proteinExistence type="predicted"/>
<feature type="domain" description="DDE-1" evidence="2">
    <location>
        <begin position="41"/>
        <end position="195"/>
    </location>
</feature>
<protein>
    <recommendedName>
        <fullName evidence="2">DDE-1 domain-containing protein</fullName>
    </recommendedName>
</protein>